<feature type="domain" description="Glycoside hydrolase family 42 N-terminal" evidence="9">
    <location>
        <begin position="35"/>
        <end position="399"/>
    </location>
</feature>
<accession>A0ABY4XE94</accession>
<dbReference type="CDD" id="cd03143">
    <property type="entry name" value="A4_beta-galactosidase_middle_domain"/>
    <property type="match status" value="1"/>
</dbReference>
<evidence type="ECO:0000259" key="11">
    <source>
        <dbReference type="Pfam" id="PF08533"/>
    </source>
</evidence>
<dbReference type="Pfam" id="PF08532">
    <property type="entry name" value="Glyco_hydro_42M"/>
    <property type="match status" value="1"/>
</dbReference>
<dbReference type="InterPro" id="IPR013738">
    <property type="entry name" value="Beta_galactosidase_Trimer"/>
</dbReference>
<dbReference type="PANTHER" id="PTHR36447:SF2">
    <property type="entry name" value="BETA-GALACTOSIDASE YESZ"/>
    <property type="match status" value="1"/>
</dbReference>
<name>A0ABY4XE94_9SPHN</name>
<keyword evidence="7 12" id="KW-0326">Glycosidase</keyword>
<evidence type="ECO:0000256" key="8">
    <source>
        <dbReference type="SAM" id="SignalP"/>
    </source>
</evidence>
<dbReference type="Pfam" id="PF02449">
    <property type="entry name" value="Glyco_hydro_42"/>
    <property type="match status" value="1"/>
</dbReference>
<dbReference type="GO" id="GO:0004565">
    <property type="term" value="F:beta-galactosidase activity"/>
    <property type="evidence" value="ECO:0007669"/>
    <property type="project" value="UniProtKB-EC"/>
</dbReference>
<proteinExistence type="inferred from homology"/>
<keyword evidence="4" id="KW-0479">Metal-binding</keyword>
<reference evidence="12" key="1">
    <citation type="journal article" date="2022" name="Toxins">
        <title>Genomic Analysis of Sphingopyxis sp. USTB-05 for Biodegrading Cyanobacterial Hepatotoxins.</title>
        <authorList>
            <person name="Liu C."/>
            <person name="Xu Q."/>
            <person name="Zhao Z."/>
            <person name="Zhang H."/>
            <person name="Liu X."/>
            <person name="Yin C."/>
            <person name="Liu Y."/>
            <person name="Yan H."/>
        </authorList>
    </citation>
    <scope>NUCLEOTIDE SEQUENCE</scope>
    <source>
        <strain evidence="12">NBD5</strain>
    </source>
</reference>
<evidence type="ECO:0000256" key="6">
    <source>
        <dbReference type="ARBA" id="ARBA00022833"/>
    </source>
</evidence>
<keyword evidence="5 12" id="KW-0378">Hydrolase</keyword>
<dbReference type="InterPro" id="IPR013739">
    <property type="entry name" value="Beta_galactosidase_C"/>
</dbReference>
<evidence type="ECO:0000313" key="13">
    <source>
        <dbReference type="Proteomes" id="UP001056937"/>
    </source>
</evidence>
<organism evidence="12 13">
    <name type="scientific">Sphingomonas morindae</name>
    <dbReference type="NCBI Taxonomy" id="1541170"/>
    <lineage>
        <taxon>Bacteria</taxon>
        <taxon>Pseudomonadati</taxon>
        <taxon>Pseudomonadota</taxon>
        <taxon>Alphaproteobacteria</taxon>
        <taxon>Sphingomonadales</taxon>
        <taxon>Sphingomonadaceae</taxon>
        <taxon>Sphingomonas</taxon>
    </lineage>
</organism>
<dbReference type="Pfam" id="PF08533">
    <property type="entry name" value="Glyco_hydro_42C"/>
    <property type="match status" value="1"/>
</dbReference>
<dbReference type="InterPro" id="IPR013529">
    <property type="entry name" value="Glyco_hydro_42_N"/>
</dbReference>
<dbReference type="SUPFAM" id="SSF51445">
    <property type="entry name" value="(Trans)glycosidases"/>
    <property type="match status" value="1"/>
</dbReference>
<dbReference type="InterPro" id="IPR017853">
    <property type="entry name" value="GH"/>
</dbReference>
<dbReference type="Gene3D" id="3.20.20.80">
    <property type="entry name" value="Glycosidases"/>
    <property type="match status" value="1"/>
</dbReference>
<dbReference type="RefSeq" id="WP_252169060.1">
    <property type="nucleotide sequence ID" value="NZ_CP084933.1"/>
</dbReference>
<evidence type="ECO:0000256" key="1">
    <source>
        <dbReference type="ARBA" id="ARBA00001412"/>
    </source>
</evidence>
<geneLocation type="plasmid" evidence="12 13">
    <name>p2</name>
</geneLocation>
<dbReference type="EMBL" id="CP084933">
    <property type="protein sequence ID" value="USI75253.1"/>
    <property type="molecule type" value="Genomic_DNA"/>
</dbReference>
<comment type="catalytic activity">
    <reaction evidence="1">
        <text>Hydrolysis of terminal non-reducing beta-D-galactose residues in beta-D-galactosides.</text>
        <dbReference type="EC" id="3.2.1.23"/>
    </reaction>
</comment>
<keyword evidence="8" id="KW-0732">Signal</keyword>
<dbReference type="SUPFAM" id="SSF52317">
    <property type="entry name" value="Class I glutamine amidotransferase-like"/>
    <property type="match status" value="1"/>
</dbReference>
<feature type="chain" id="PRO_5047429647" description="beta-galactosidase" evidence="8">
    <location>
        <begin position="20"/>
        <end position="690"/>
    </location>
</feature>
<dbReference type="EC" id="3.2.1.23" evidence="3"/>
<dbReference type="Proteomes" id="UP001056937">
    <property type="component" value="Plasmid p2"/>
</dbReference>
<feature type="domain" description="Beta-galactosidase C-terminal" evidence="11">
    <location>
        <begin position="634"/>
        <end position="689"/>
    </location>
</feature>
<protein>
    <recommendedName>
        <fullName evidence="3">beta-galactosidase</fullName>
        <ecNumber evidence="3">3.2.1.23</ecNumber>
    </recommendedName>
</protein>
<evidence type="ECO:0000313" key="12">
    <source>
        <dbReference type="EMBL" id="USI75253.1"/>
    </source>
</evidence>
<feature type="signal peptide" evidence="8">
    <location>
        <begin position="1"/>
        <end position="19"/>
    </location>
</feature>
<comment type="similarity">
    <text evidence="2">Belongs to the glycosyl hydrolase 42 family.</text>
</comment>
<dbReference type="InterPro" id="IPR013780">
    <property type="entry name" value="Glyco_hydro_b"/>
</dbReference>
<evidence type="ECO:0000256" key="3">
    <source>
        <dbReference type="ARBA" id="ARBA00012756"/>
    </source>
</evidence>
<keyword evidence="13" id="KW-1185">Reference proteome</keyword>
<evidence type="ECO:0000259" key="9">
    <source>
        <dbReference type="Pfam" id="PF02449"/>
    </source>
</evidence>
<evidence type="ECO:0000256" key="4">
    <source>
        <dbReference type="ARBA" id="ARBA00022723"/>
    </source>
</evidence>
<dbReference type="Gene3D" id="2.60.40.1180">
    <property type="entry name" value="Golgi alpha-mannosidase II"/>
    <property type="match status" value="1"/>
</dbReference>
<gene>
    <name evidence="12" type="ORF">LHA26_19955</name>
</gene>
<dbReference type="InterPro" id="IPR029062">
    <property type="entry name" value="Class_I_gatase-like"/>
</dbReference>
<evidence type="ECO:0000256" key="5">
    <source>
        <dbReference type="ARBA" id="ARBA00022801"/>
    </source>
</evidence>
<keyword evidence="12" id="KW-0614">Plasmid</keyword>
<feature type="domain" description="Beta-galactosidase trimerisation" evidence="10">
    <location>
        <begin position="431"/>
        <end position="620"/>
    </location>
</feature>
<evidence type="ECO:0000256" key="2">
    <source>
        <dbReference type="ARBA" id="ARBA00005940"/>
    </source>
</evidence>
<dbReference type="Gene3D" id="3.40.50.880">
    <property type="match status" value="1"/>
</dbReference>
<dbReference type="PANTHER" id="PTHR36447">
    <property type="entry name" value="BETA-GALACTOSIDASE GANA"/>
    <property type="match status" value="1"/>
</dbReference>
<keyword evidence="6" id="KW-0862">Zinc</keyword>
<evidence type="ECO:0000256" key="7">
    <source>
        <dbReference type="ARBA" id="ARBA00023295"/>
    </source>
</evidence>
<evidence type="ECO:0000259" key="10">
    <source>
        <dbReference type="Pfam" id="PF08532"/>
    </source>
</evidence>
<sequence>MGAFATAVGVLGFSAVATATPTVQLPNTVLYGVAYYDEYTPVDRVDEDARMMQAAGITVVRIAESTWGTLERQPGVFDFSHVDRMLTAMHRHGIKVIVGTPTYAVPTWLARQHPNVLQRPGTYGPRQNMDITDPDYRAACERVIVALIDHVKDHPAVIGYQIDNETKAYGLDTPRVQAAFRAEMQRTWPDLNALNKAWGLDYWSNRINRWEDFPSTSNSINASMNGAFAKFQRSLITDFLTWQSQLVRAHAKPAQFITHNFDYDFAPGYSYGLQSQADHWKAAKAVDVTGVDIYHPSQEKLTGLEIAMFGDLARSIRNGENYLVLETEAQGFPQWTPFPGQLRLQAFSHLASGANMVEYWHWASTSNAIETYWRGLLTQDYKPNPLYDEARTIGADFKRLGPKLVDLKKDNKVAIYVSNTALTAFDAFKINAEGRNITYSDVVHGFYDPLYRRNVEVDFLSPDSTVPLDRYKLIIVPALYAANDAEIARLNDYAKRGGHLLYSFKSGFTDENVKVRYASQPGAIAQAAGVTYQLFTNPNGVTLAGDPFAVGEDANKARWWMEMLTPTTAKVVARYQHPSWPAAAAMTRNDWGKGQVSYVGFMPTEAMAETMLVDEVRRAGVEVPKVRWPQIQRQGRTPDGRQLRYLLNYSAKPATVPVASAGEELLSRKKIAAGEAVTLEPWSLAIIENR</sequence>
<dbReference type="InterPro" id="IPR003476">
    <property type="entry name" value="Glyco_hydro_42"/>
</dbReference>